<comment type="caution">
    <text evidence="3">The sequence shown here is derived from an EMBL/GenBank/DDBJ whole genome shotgun (WGS) entry which is preliminary data.</text>
</comment>
<name>A0A9P3Q1X7_9MYCO</name>
<dbReference type="GeneID" id="83628884"/>
<proteinExistence type="predicted"/>
<organism evidence="3 4">
    <name type="scientific">Mycobacterium kiyosense</name>
    <dbReference type="NCBI Taxonomy" id="2871094"/>
    <lineage>
        <taxon>Bacteria</taxon>
        <taxon>Bacillati</taxon>
        <taxon>Actinomycetota</taxon>
        <taxon>Actinomycetes</taxon>
        <taxon>Mycobacteriales</taxon>
        <taxon>Mycobacteriaceae</taxon>
        <taxon>Mycobacterium</taxon>
    </lineage>
</organism>
<gene>
    <name evidence="3" type="ORF">Mkiyose1413_13190</name>
    <name evidence="2" type="ORF">SRL2020028_34100</name>
</gene>
<keyword evidence="4" id="KW-1185">Reference proteome</keyword>
<reference evidence="3" key="1">
    <citation type="submission" date="2022-08" db="EMBL/GenBank/DDBJ databases">
        <title>Mycobacterium kiyosense sp. nov., scotochromogenic slow-glowing species isolated from respiratory specimens.</title>
        <authorList>
            <person name="Fukano H."/>
            <person name="Kazumi Y."/>
            <person name="Sakagami N."/>
            <person name="Ato M."/>
            <person name="Mitarai S."/>
            <person name="Hoshino Y."/>
        </authorList>
    </citation>
    <scope>NUCLEOTIDE SEQUENCE</scope>
    <source>
        <strain evidence="3">1413</strain>
        <strain evidence="2">SRL2020-028</strain>
    </source>
</reference>
<evidence type="ECO:0000256" key="1">
    <source>
        <dbReference type="SAM" id="MobiDB-lite"/>
    </source>
</evidence>
<dbReference type="InterPro" id="IPR027417">
    <property type="entry name" value="P-loop_NTPase"/>
</dbReference>
<feature type="compositionally biased region" description="Basic and acidic residues" evidence="1">
    <location>
        <begin position="404"/>
        <end position="417"/>
    </location>
</feature>
<dbReference type="AlphaFoldDB" id="A0A9P3Q1X7"/>
<dbReference type="Gene3D" id="3.40.50.300">
    <property type="entry name" value="P-loop containing nucleotide triphosphate hydrolases"/>
    <property type="match status" value="1"/>
</dbReference>
<evidence type="ECO:0000313" key="3">
    <source>
        <dbReference type="EMBL" id="GLD29436.1"/>
    </source>
</evidence>
<dbReference type="EMBL" id="BRXE01000042">
    <property type="protein sequence ID" value="GLB84154.1"/>
    <property type="molecule type" value="Genomic_DNA"/>
</dbReference>
<dbReference type="EMBL" id="BRZI01000005">
    <property type="protein sequence ID" value="GLD29436.1"/>
    <property type="molecule type" value="Genomic_DNA"/>
</dbReference>
<dbReference type="Pfam" id="PF13481">
    <property type="entry name" value="AAA_25"/>
    <property type="match status" value="1"/>
</dbReference>
<feature type="region of interest" description="Disordered" evidence="1">
    <location>
        <begin position="375"/>
        <end position="417"/>
    </location>
</feature>
<dbReference type="RefSeq" id="WP_238305764.1">
    <property type="nucleotide sequence ID" value="NZ_BRXE01000042.1"/>
</dbReference>
<evidence type="ECO:0000313" key="4">
    <source>
        <dbReference type="Proteomes" id="UP001064782"/>
    </source>
</evidence>
<protein>
    <submittedName>
        <fullName evidence="3">Uncharacterized protein</fullName>
    </submittedName>
</protein>
<dbReference type="Proteomes" id="UP001064782">
    <property type="component" value="Unassembled WGS sequence"/>
</dbReference>
<evidence type="ECO:0000313" key="2">
    <source>
        <dbReference type="EMBL" id="GLB84154.1"/>
    </source>
</evidence>
<accession>A0A9P3Q1X7</accession>
<dbReference type="Proteomes" id="UP001165663">
    <property type="component" value="Unassembled WGS sequence"/>
</dbReference>
<dbReference type="SUPFAM" id="SSF52540">
    <property type="entry name" value="P-loop containing nucleoside triphosphate hydrolases"/>
    <property type="match status" value="1"/>
</dbReference>
<sequence length="417" mass="44765">MTEDDLLARGREIAERLRFDAVEASAVIVLDQDVDPAPSPEYGVSGAEFVLDTPAGIPAIWGRDNSVLWSAGEAFMLAGGQGLGKTTLALALVRELLGLGSGRLLGLPVSTDVGRVLYLAMDRPHQIARAAGRIFGEADRQVLAERLHVWRGPPTRDLAANPGTLARMVDYYRAGVVVVDSLKDAAVSLSEDRVGAQWNRARQTVLAQGCQMMELHHTKKRNPLTPRGAPSVDDVYGSTWLTSGCGSVVLLGGEPGDPIVSFRHVKQPADEVGPYRLLHDQTSGQMTVDHAVDLVALVRASGVDGLTAKGAAQAITEKTTPSRADVEKARRKLDQLAAAGVLVRIEGSRGGGETRQSTAWFLAENQSRPIHEIGKTAGRDVTPPFPDSEYHASITPITKNGAVQEEKSREQSRQSRQ</sequence>